<dbReference type="InterPro" id="IPR029044">
    <property type="entry name" value="Nucleotide-diphossugar_trans"/>
</dbReference>
<feature type="domain" description="Glycosyltransferase 2-like" evidence="1">
    <location>
        <begin position="3"/>
        <end position="114"/>
    </location>
</feature>
<dbReference type="PANTHER" id="PTHR22916:SF65">
    <property type="entry name" value="SLR1065 PROTEIN"/>
    <property type="match status" value="1"/>
</dbReference>
<evidence type="ECO:0000259" key="1">
    <source>
        <dbReference type="Pfam" id="PF00535"/>
    </source>
</evidence>
<evidence type="ECO:0000313" key="3">
    <source>
        <dbReference type="Proteomes" id="UP000003781"/>
    </source>
</evidence>
<dbReference type="Gene3D" id="3.90.550.10">
    <property type="entry name" value="Spore Coat Polysaccharide Biosynthesis Protein SpsA, Chain A"/>
    <property type="match status" value="1"/>
</dbReference>
<reference evidence="2 3" key="1">
    <citation type="submission" date="2007-03" db="EMBL/GenBank/DDBJ databases">
        <authorList>
            <person name="Stal L."/>
            <person name="Ferriera S."/>
            <person name="Johnson J."/>
            <person name="Kravitz S."/>
            <person name="Beeson K."/>
            <person name="Sutton G."/>
            <person name="Rogers Y.-H."/>
            <person name="Friedman R."/>
            <person name="Frazier M."/>
            <person name="Venter J.C."/>
        </authorList>
    </citation>
    <scope>NUCLEOTIDE SEQUENCE [LARGE SCALE GENOMIC DNA]</scope>
    <source>
        <strain evidence="2 3">CCY0110</strain>
    </source>
</reference>
<dbReference type="GO" id="GO:0016740">
    <property type="term" value="F:transferase activity"/>
    <property type="evidence" value="ECO:0007669"/>
    <property type="project" value="UniProtKB-KW"/>
</dbReference>
<evidence type="ECO:0000313" key="2">
    <source>
        <dbReference type="EMBL" id="EAZ92455.1"/>
    </source>
</evidence>
<dbReference type="AlphaFoldDB" id="A3ILZ9"/>
<dbReference type="CDD" id="cd06433">
    <property type="entry name" value="GT_2_WfgS_like"/>
    <property type="match status" value="1"/>
</dbReference>
<proteinExistence type="predicted"/>
<organism evidence="2 3">
    <name type="scientific">Crocosphaera chwakensis CCY0110</name>
    <dbReference type="NCBI Taxonomy" id="391612"/>
    <lineage>
        <taxon>Bacteria</taxon>
        <taxon>Bacillati</taxon>
        <taxon>Cyanobacteriota</taxon>
        <taxon>Cyanophyceae</taxon>
        <taxon>Oscillatoriophycideae</taxon>
        <taxon>Chroococcales</taxon>
        <taxon>Aphanothecaceae</taxon>
        <taxon>Crocosphaera</taxon>
        <taxon>Crocosphaera chwakensis</taxon>
    </lineage>
</organism>
<dbReference type="eggNOG" id="COG0463">
    <property type="taxonomic scope" value="Bacteria"/>
</dbReference>
<dbReference type="EMBL" id="AAXW01000006">
    <property type="protein sequence ID" value="EAZ92455.1"/>
    <property type="molecule type" value="Genomic_DNA"/>
</dbReference>
<sequence length="280" mass="32850">MISVITPVYKGEAFIESCIKVVIEQNCSDVEHIIVDGGSQDKTVDIIKQYAEKYPHLRWISEADQGQSDAMNKGINLAKGDILAILNVDDYYQPNTLNRVLDIFKTLPKNSFLVGNCKVWDEQGKVKFINKPQKLKLTELLLGWSINPHPINPSAYFYHKSLHNEIGLYDVEDHYTMDVDFLLRVVQKAKVHYQDELWGNYRDIEGTKTFNDRESGQGEKRMKNLFDQYYQQLSSRDKLQVKIKRYWLQKIWSKIQYFERHPDEILLVIEKKTNIFTKPK</sequence>
<dbReference type="SUPFAM" id="SSF53448">
    <property type="entry name" value="Nucleotide-diphospho-sugar transferases"/>
    <property type="match status" value="1"/>
</dbReference>
<dbReference type="Proteomes" id="UP000003781">
    <property type="component" value="Unassembled WGS sequence"/>
</dbReference>
<dbReference type="OrthoDB" id="396512at2"/>
<dbReference type="Pfam" id="PF00535">
    <property type="entry name" value="Glycos_transf_2"/>
    <property type="match status" value="1"/>
</dbReference>
<comment type="caution">
    <text evidence="2">The sequence shown here is derived from an EMBL/GenBank/DDBJ whole genome shotgun (WGS) entry which is preliminary data.</text>
</comment>
<dbReference type="InterPro" id="IPR001173">
    <property type="entry name" value="Glyco_trans_2-like"/>
</dbReference>
<dbReference type="RefSeq" id="WP_008274373.1">
    <property type="nucleotide sequence ID" value="NZ_AAXW01000006.1"/>
</dbReference>
<protein>
    <submittedName>
        <fullName evidence="2">Glycosyltransferase involved in cell wall biogenesis</fullName>
    </submittedName>
</protein>
<keyword evidence="2" id="KW-0808">Transferase</keyword>
<gene>
    <name evidence="2" type="ORF">CY0110_01979</name>
</gene>
<accession>A3ILZ9</accession>
<name>A3ILZ9_9CHRO</name>
<keyword evidence="3" id="KW-1185">Reference proteome</keyword>
<dbReference type="PANTHER" id="PTHR22916">
    <property type="entry name" value="GLYCOSYLTRANSFERASE"/>
    <property type="match status" value="1"/>
</dbReference>